<evidence type="ECO:0000313" key="2">
    <source>
        <dbReference type="EMBL" id="KIV81679.1"/>
    </source>
</evidence>
<gene>
    <name evidence="2" type="ORF">PV11_03849</name>
</gene>
<dbReference type="HOGENOM" id="CLU_1372235_0_0_1"/>
<dbReference type="InterPro" id="IPR027417">
    <property type="entry name" value="P-loop_NTPase"/>
</dbReference>
<protein>
    <recommendedName>
        <fullName evidence="1">DNA2/NAM7 helicase-like C-terminal domain-containing protein</fullName>
    </recommendedName>
</protein>
<reference evidence="2 3" key="1">
    <citation type="submission" date="2015-01" db="EMBL/GenBank/DDBJ databases">
        <title>The Genome Sequence of Exophiala sideris CBS121828.</title>
        <authorList>
            <consortium name="The Broad Institute Genomics Platform"/>
            <person name="Cuomo C."/>
            <person name="de Hoog S."/>
            <person name="Gorbushina A."/>
            <person name="Stielow B."/>
            <person name="Teixiera M."/>
            <person name="Abouelleil A."/>
            <person name="Chapman S.B."/>
            <person name="Priest M."/>
            <person name="Young S.K."/>
            <person name="Wortman J."/>
            <person name="Nusbaum C."/>
            <person name="Birren B."/>
        </authorList>
    </citation>
    <scope>NUCLEOTIDE SEQUENCE [LARGE SCALE GENOMIC DNA]</scope>
    <source>
        <strain evidence="2 3">CBS 121828</strain>
    </source>
</reference>
<dbReference type="Pfam" id="PF13087">
    <property type="entry name" value="AAA_12"/>
    <property type="match status" value="1"/>
</dbReference>
<dbReference type="Gene3D" id="3.40.50.300">
    <property type="entry name" value="P-loop containing nucleotide triphosphate hydrolases"/>
    <property type="match status" value="1"/>
</dbReference>
<dbReference type="EMBL" id="KN846952">
    <property type="protein sequence ID" value="KIV81679.1"/>
    <property type="molecule type" value="Genomic_DNA"/>
</dbReference>
<accession>A0A0D1YKV4</accession>
<evidence type="ECO:0000259" key="1">
    <source>
        <dbReference type="Pfam" id="PF13087"/>
    </source>
</evidence>
<organism evidence="2 3">
    <name type="scientific">Exophiala sideris</name>
    <dbReference type="NCBI Taxonomy" id="1016849"/>
    <lineage>
        <taxon>Eukaryota</taxon>
        <taxon>Fungi</taxon>
        <taxon>Dikarya</taxon>
        <taxon>Ascomycota</taxon>
        <taxon>Pezizomycotina</taxon>
        <taxon>Eurotiomycetes</taxon>
        <taxon>Chaetothyriomycetidae</taxon>
        <taxon>Chaetothyriales</taxon>
        <taxon>Herpotrichiellaceae</taxon>
        <taxon>Exophiala</taxon>
    </lineage>
</organism>
<evidence type="ECO:0000313" key="3">
    <source>
        <dbReference type="Proteomes" id="UP000053599"/>
    </source>
</evidence>
<dbReference type="InterPro" id="IPR041679">
    <property type="entry name" value="DNA2/NAM7-like_C"/>
</dbReference>
<proteinExistence type="predicted"/>
<dbReference type="AlphaFoldDB" id="A0A0D1YKV4"/>
<name>A0A0D1YKV4_9EURO</name>
<sequence length="199" mass="22494">MAEKTIPQIVDHIRAVSKTVDDLKALLNSPRSRNDSRNPRQIHHLDFEKTICKGPCKWPPWEPAKCFENGCPVQRVGKGLHLRICKGVERAWSSNERALTGYIDQHELLTPLEARFPGVRVRKPDSSQGDEAEAVFSLVRDVNAGMGFMTALRRQNVGTSRARNFFYAVVQQQVMNRSPAWNKWLSGMRTLNPATSVIS</sequence>
<feature type="domain" description="DNA2/NAM7 helicase-like C-terminal" evidence="1">
    <location>
        <begin position="99"/>
        <end position="169"/>
    </location>
</feature>
<dbReference type="Proteomes" id="UP000053599">
    <property type="component" value="Unassembled WGS sequence"/>
</dbReference>